<feature type="transmembrane region" description="Helical" evidence="4">
    <location>
        <begin position="387"/>
        <end position="406"/>
    </location>
</feature>
<dbReference type="Gene3D" id="1.10.10.60">
    <property type="entry name" value="Homeodomain-like"/>
    <property type="match status" value="2"/>
</dbReference>
<dbReference type="Pfam" id="PF12833">
    <property type="entry name" value="HTH_18"/>
    <property type="match status" value="1"/>
</dbReference>
<dbReference type="RefSeq" id="WP_379981430.1">
    <property type="nucleotide sequence ID" value="NZ_JBHSFV010000012.1"/>
</dbReference>
<keyword evidence="3" id="KW-0804">Transcription</keyword>
<feature type="domain" description="HTH araC/xylS-type" evidence="5">
    <location>
        <begin position="447"/>
        <end position="555"/>
    </location>
</feature>
<evidence type="ECO:0000256" key="1">
    <source>
        <dbReference type="ARBA" id="ARBA00023015"/>
    </source>
</evidence>
<proteinExistence type="predicted"/>
<keyword evidence="4" id="KW-0472">Membrane</keyword>
<gene>
    <name evidence="6" type="ORF">ACFO3O_18105</name>
</gene>
<accession>A0ABV9I2A8</accession>
<dbReference type="PANTHER" id="PTHR43280:SF2">
    <property type="entry name" value="HTH-TYPE TRANSCRIPTIONAL REGULATOR EXSA"/>
    <property type="match status" value="1"/>
</dbReference>
<keyword evidence="1" id="KW-0805">Transcription regulation</keyword>
<keyword evidence="2" id="KW-0238">DNA-binding</keyword>
<keyword evidence="4" id="KW-1133">Transmembrane helix</keyword>
<evidence type="ECO:0000313" key="6">
    <source>
        <dbReference type="EMBL" id="MFC4635830.1"/>
    </source>
</evidence>
<dbReference type="SUPFAM" id="SSF46689">
    <property type="entry name" value="Homeodomain-like"/>
    <property type="match status" value="1"/>
</dbReference>
<dbReference type="PANTHER" id="PTHR43280">
    <property type="entry name" value="ARAC-FAMILY TRANSCRIPTIONAL REGULATOR"/>
    <property type="match status" value="1"/>
</dbReference>
<evidence type="ECO:0000256" key="3">
    <source>
        <dbReference type="ARBA" id="ARBA00023163"/>
    </source>
</evidence>
<dbReference type="SMART" id="SM00342">
    <property type="entry name" value="HTH_ARAC"/>
    <property type="match status" value="1"/>
</dbReference>
<dbReference type="EMBL" id="JBHSFV010000012">
    <property type="protein sequence ID" value="MFC4635830.1"/>
    <property type="molecule type" value="Genomic_DNA"/>
</dbReference>
<comment type="caution">
    <text evidence="6">The sequence shown here is derived from an EMBL/GenBank/DDBJ whole genome shotgun (WGS) entry which is preliminary data.</text>
</comment>
<name>A0ABV9I2A8_9FLAO</name>
<evidence type="ECO:0000313" key="7">
    <source>
        <dbReference type="Proteomes" id="UP001596043"/>
    </source>
</evidence>
<reference evidence="7" key="1">
    <citation type="journal article" date="2019" name="Int. J. Syst. Evol. Microbiol.">
        <title>The Global Catalogue of Microorganisms (GCM) 10K type strain sequencing project: providing services to taxonomists for standard genome sequencing and annotation.</title>
        <authorList>
            <consortium name="The Broad Institute Genomics Platform"/>
            <consortium name="The Broad Institute Genome Sequencing Center for Infectious Disease"/>
            <person name="Wu L."/>
            <person name="Ma J."/>
        </authorList>
    </citation>
    <scope>NUCLEOTIDE SEQUENCE [LARGE SCALE GENOMIC DNA]</scope>
    <source>
        <strain evidence="7">YJ-61-S</strain>
    </source>
</reference>
<evidence type="ECO:0000259" key="5">
    <source>
        <dbReference type="PROSITE" id="PS01124"/>
    </source>
</evidence>
<evidence type="ECO:0000256" key="4">
    <source>
        <dbReference type="SAM" id="Phobius"/>
    </source>
</evidence>
<keyword evidence="4" id="KW-0812">Transmembrane</keyword>
<dbReference type="SUPFAM" id="SSF48452">
    <property type="entry name" value="TPR-like"/>
    <property type="match status" value="2"/>
</dbReference>
<dbReference type="InterPro" id="IPR011990">
    <property type="entry name" value="TPR-like_helical_dom_sf"/>
</dbReference>
<dbReference type="InterPro" id="IPR009057">
    <property type="entry name" value="Homeodomain-like_sf"/>
</dbReference>
<protein>
    <submittedName>
        <fullName evidence="6">Helix-turn-helix domain-containing protein</fullName>
    </submittedName>
</protein>
<organism evidence="6 7">
    <name type="scientific">Dokdonia ponticola</name>
    <dbReference type="NCBI Taxonomy" id="2041041"/>
    <lineage>
        <taxon>Bacteria</taxon>
        <taxon>Pseudomonadati</taxon>
        <taxon>Bacteroidota</taxon>
        <taxon>Flavobacteriia</taxon>
        <taxon>Flavobacteriales</taxon>
        <taxon>Flavobacteriaceae</taxon>
        <taxon>Dokdonia</taxon>
    </lineage>
</organism>
<evidence type="ECO:0000256" key="2">
    <source>
        <dbReference type="ARBA" id="ARBA00023125"/>
    </source>
</evidence>
<dbReference type="Proteomes" id="UP001596043">
    <property type="component" value="Unassembled WGS sequence"/>
</dbReference>
<keyword evidence="7" id="KW-1185">Reference proteome</keyword>
<dbReference type="InterPro" id="IPR018060">
    <property type="entry name" value="HTH_AraC"/>
</dbReference>
<dbReference type="Gene3D" id="1.25.40.10">
    <property type="entry name" value="Tetratricopeptide repeat domain"/>
    <property type="match status" value="1"/>
</dbReference>
<sequence length="560" mass="65875">MTKSRNIFIVLFLISTSFFSQERSVDSLSRLEFQEIQELFLKSVDDSLVSNIYVQAYLNKAKKEKDSLEIAKGYFLKIISNGEDEKFFHLYDTIIEVSKNLKNQNFPATAYFDKGVYYHRKYLYKNALDNYIKAAYYNHGSRKEHLEFLINQSLGRLKSTINKNQEALTITKKCYKYVVEKNYRDENSPLYYNVLFSLADTYRKMNYLDSARVYTRLGLLDKNESDTSINYYHFLLLDGILRLQNKEYIEAEANIARALPYIEKIQDQTTIASGYFYLGKAYSYLNNEEKSILNYKKVDSIFQKTNNISPEYTNAYQQIIKHYKKEGNIEEQLNYTIKLIRVDSVIDNRYKYVNQEITNKLDIPSLINSKEQLIEQLQIDKKQSSTATFVLLFILSGIIGITAYQYKKKTFYKKRFEELIKTDKPKERVKPTISETSPPDIPKEIIDELLMKLSKFEETHSFIDSKITLNSLAVKMNTNSNYLSKVINHFKQKSFATYIKELRVEYAFMKLKSEDKLRRFTIKAIAEECGFKSAESFSKTFYKVYGIYPSYFIKKLDDLA</sequence>
<dbReference type="PROSITE" id="PS01124">
    <property type="entry name" value="HTH_ARAC_FAMILY_2"/>
    <property type="match status" value="1"/>
</dbReference>